<dbReference type="Gene3D" id="1.10.10.160">
    <property type="match status" value="1"/>
</dbReference>
<dbReference type="GO" id="GO:0043138">
    <property type="term" value="F:3'-5' DNA helicase activity"/>
    <property type="evidence" value="ECO:0007669"/>
    <property type="project" value="UniProtKB-EC"/>
</dbReference>
<dbReference type="Gene3D" id="1.10.486.10">
    <property type="entry name" value="PCRA, domain 4"/>
    <property type="match status" value="1"/>
</dbReference>
<dbReference type="InterPro" id="IPR014016">
    <property type="entry name" value="UvrD-like_ATP-bd"/>
</dbReference>
<name>A0A955LFM0_UNCKA</name>
<dbReference type="GO" id="GO:0000725">
    <property type="term" value="P:recombinational repair"/>
    <property type="evidence" value="ECO:0007669"/>
    <property type="project" value="TreeGrafter"/>
</dbReference>
<dbReference type="CDD" id="cd18807">
    <property type="entry name" value="SF1_C_UvrD"/>
    <property type="match status" value="1"/>
</dbReference>
<evidence type="ECO:0000256" key="4">
    <source>
        <dbReference type="ARBA" id="ARBA00022806"/>
    </source>
</evidence>
<proteinExistence type="inferred from homology"/>
<dbReference type="GO" id="GO:0005829">
    <property type="term" value="C:cytosol"/>
    <property type="evidence" value="ECO:0007669"/>
    <property type="project" value="TreeGrafter"/>
</dbReference>
<evidence type="ECO:0000256" key="1">
    <source>
        <dbReference type="ARBA" id="ARBA00009922"/>
    </source>
</evidence>
<reference evidence="14" key="2">
    <citation type="journal article" date="2021" name="Microbiome">
        <title>Successional dynamics and alternative stable states in a saline activated sludge microbial community over 9 years.</title>
        <authorList>
            <person name="Wang Y."/>
            <person name="Ye J."/>
            <person name="Ju F."/>
            <person name="Liu L."/>
            <person name="Boyd J.A."/>
            <person name="Deng Y."/>
            <person name="Parks D.H."/>
            <person name="Jiang X."/>
            <person name="Yin X."/>
            <person name="Woodcroft B.J."/>
            <person name="Tyson G.W."/>
            <person name="Hugenholtz P."/>
            <person name="Polz M.F."/>
            <person name="Zhang T."/>
        </authorList>
    </citation>
    <scope>NUCLEOTIDE SEQUENCE</scope>
    <source>
        <strain evidence="14">HKST-UBA01</strain>
    </source>
</reference>
<comment type="similarity">
    <text evidence="1">Belongs to the helicase family. UvrD subfamily.</text>
</comment>
<dbReference type="GO" id="GO:0033202">
    <property type="term" value="C:DNA helicase complex"/>
    <property type="evidence" value="ECO:0007669"/>
    <property type="project" value="TreeGrafter"/>
</dbReference>
<dbReference type="GO" id="GO:0003677">
    <property type="term" value="F:DNA binding"/>
    <property type="evidence" value="ECO:0007669"/>
    <property type="project" value="UniProtKB-KW"/>
</dbReference>
<comment type="catalytic activity">
    <reaction evidence="10">
        <text>ATP + H2O = ADP + phosphate + H(+)</text>
        <dbReference type="Rhea" id="RHEA:13065"/>
        <dbReference type="ChEBI" id="CHEBI:15377"/>
        <dbReference type="ChEBI" id="CHEBI:15378"/>
        <dbReference type="ChEBI" id="CHEBI:30616"/>
        <dbReference type="ChEBI" id="CHEBI:43474"/>
        <dbReference type="ChEBI" id="CHEBI:456216"/>
        <dbReference type="EC" id="5.6.2.4"/>
    </reaction>
</comment>
<dbReference type="PANTHER" id="PTHR11070">
    <property type="entry name" value="UVRD / RECB / PCRA DNA HELICASE FAMILY MEMBER"/>
    <property type="match status" value="1"/>
</dbReference>
<dbReference type="AlphaFoldDB" id="A0A955LFM0"/>
<evidence type="ECO:0000256" key="6">
    <source>
        <dbReference type="ARBA" id="ARBA00023125"/>
    </source>
</evidence>
<keyword evidence="3 11" id="KW-0378">Hydrolase</keyword>
<evidence type="ECO:0000256" key="2">
    <source>
        <dbReference type="ARBA" id="ARBA00022741"/>
    </source>
</evidence>
<reference evidence="14" key="1">
    <citation type="submission" date="2020-04" db="EMBL/GenBank/DDBJ databases">
        <authorList>
            <person name="Zhang T."/>
        </authorList>
    </citation>
    <scope>NUCLEOTIDE SEQUENCE</scope>
    <source>
        <strain evidence="14">HKST-UBA01</strain>
    </source>
</reference>
<evidence type="ECO:0000256" key="11">
    <source>
        <dbReference type="PROSITE-ProRule" id="PRU00560"/>
    </source>
</evidence>
<dbReference type="EMBL" id="JAGQKX010000002">
    <property type="protein sequence ID" value="MCA9389792.1"/>
    <property type="molecule type" value="Genomic_DNA"/>
</dbReference>
<accession>A0A955LFM0</accession>
<evidence type="ECO:0000259" key="12">
    <source>
        <dbReference type="PROSITE" id="PS51198"/>
    </source>
</evidence>
<dbReference type="PROSITE" id="PS51217">
    <property type="entry name" value="UVRD_HELICASE_CTER"/>
    <property type="match status" value="1"/>
</dbReference>
<dbReference type="EC" id="5.6.2.4" evidence="9"/>
<dbReference type="GO" id="GO:0005524">
    <property type="term" value="F:ATP binding"/>
    <property type="evidence" value="ECO:0007669"/>
    <property type="project" value="UniProtKB-UniRule"/>
</dbReference>
<feature type="domain" description="UvrD-like helicase ATP-binding" evidence="12">
    <location>
        <begin position="9"/>
        <end position="291"/>
    </location>
</feature>
<comment type="catalytic activity">
    <reaction evidence="8">
        <text>Couples ATP hydrolysis with the unwinding of duplex DNA by translocating in the 3'-5' direction.</text>
        <dbReference type="EC" id="5.6.2.4"/>
    </reaction>
</comment>
<evidence type="ECO:0000256" key="8">
    <source>
        <dbReference type="ARBA" id="ARBA00034617"/>
    </source>
</evidence>
<dbReference type="InterPro" id="IPR027417">
    <property type="entry name" value="P-loop_NTPase"/>
</dbReference>
<dbReference type="Proteomes" id="UP000701698">
    <property type="component" value="Unassembled WGS sequence"/>
</dbReference>
<dbReference type="PANTHER" id="PTHR11070:SF2">
    <property type="entry name" value="ATP-DEPENDENT DNA HELICASE SRS2"/>
    <property type="match status" value="1"/>
</dbReference>
<evidence type="ECO:0000256" key="9">
    <source>
        <dbReference type="ARBA" id="ARBA00034808"/>
    </source>
</evidence>
<keyword evidence="5 11" id="KW-0067">ATP-binding</keyword>
<evidence type="ECO:0000256" key="7">
    <source>
        <dbReference type="ARBA" id="ARBA00023235"/>
    </source>
</evidence>
<evidence type="ECO:0000259" key="13">
    <source>
        <dbReference type="PROSITE" id="PS51217"/>
    </source>
</evidence>
<dbReference type="Pfam" id="PF00580">
    <property type="entry name" value="UvrD-helicase"/>
    <property type="match status" value="1"/>
</dbReference>
<feature type="domain" description="UvrD-like helicase C-terminal" evidence="13">
    <location>
        <begin position="292"/>
        <end position="547"/>
    </location>
</feature>
<keyword evidence="4 11" id="KW-0347">Helicase</keyword>
<dbReference type="SUPFAM" id="SSF52540">
    <property type="entry name" value="P-loop containing nucleoside triphosphate hydrolases"/>
    <property type="match status" value="1"/>
</dbReference>
<evidence type="ECO:0000313" key="14">
    <source>
        <dbReference type="EMBL" id="MCA9389792.1"/>
    </source>
</evidence>
<keyword evidence="7" id="KW-0413">Isomerase</keyword>
<dbReference type="PROSITE" id="PS51198">
    <property type="entry name" value="UVRD_HELICASE_ATP_BIND"/>
    <property type="match status" value="1"/>
</dbReference>
<organism evidence="14 15">
    <name type="scientific">candidate division WWE3 bacterium</name>
    <dbReference type="NCBI Taxonomy" id="2053526"/>
    <lineage>
        <taxon>Bacteria</taxon>
        <taxon>Katanobacteria</taxon>
    </lineage>
</organism>
<evidence type="ECO:0000313" key="15">
    <source>
        <dbReference type="Proteomes" id="UP000701698"/>
    </source>
</evidence>
<evidence type="ECO:0000256" key="10">
    <source>
        <dbReference type="ARBA" id="ARBA00048988"/>
    </source>
</evidence>
<dbReference type="InterPro" id="IPR000212">
    <property type="entry name" value="DNA_helicase_UvrD/REP"/>
</dbReference>
<dbReference type="InterPro" id="IPR014017">
    <property type="entry name" value="DNA_helicase_UvrD-like_C"/>
</dbReference>
<evidence type="ECO:0000256" key="5">
    <source>
        <dbReference type="ARBA" id="ARBA00022840"/>
    </source>
</evidence>
<feature type="binding site" evidence="11">
    <location>
        <begin position="30"/>
        <end position="37"/>
    </location>
    <ligand>
        <name>ATP</name>
        <dbReference type="ChEBI" id="CHEBI:30616"/>
    </ligand>
</feature>
<dbReference type="Gene3D" id="3.40.50.300">
    <property type="entry name" value="P-loop containing nucleotide triphosphate hydrolases"/>
    <property type="match status" value="2"/>
</dbReference>
<dbReference type="CDD" id="cd17932">
    <property type="entry name" value="DEXQc_UvrD"/>
    <property type="match status" value="1"/>
</dbReference>
<keyword evidence="6" id="KW-0238">DNA-binding</keyword>
<keyword evidence="2 11" id="KW-0547">Nucleotide-binding</keyword>
<protein>
    <recommendedName>
        <fullName evidence="9">DNA 3'-5' helicase</fullName>
        <ecNumber evidence="9">5.6.2.4</ecNumber>
    </recommendedName>
</protein>
<dbReference type="FunFam" id="1.10.10.160:FF:000001">
    <property type="entry name" value="ATP-dependent DNA helicase"/>
    <property type="match status" value="1"/>
</dbReference>
<dbReference type="InterPro" id="IPR013986">
    <property type="entry name" value="DExx_box_DNA_helicase_dom_sf"/>
</dbReference>
<gene>
    <name evidence="14" type="ORF">KC571_00120</name>
</gene>
<sequence>MTDVSQITDQLNEEQKNAVTHGDGAALVLAGAGSGKTRVLTHRIAHLILNGVSPDNILAVTFTNKASAEMKERVKKILAETDVHVKTYPTLGTFHSLCARVLKAHIHHLGYTREFIIYDSSDQLSLIKKIFKALDINDKKTNPRGVLNAISSAKNDLISPSLFEQSARGTFHELVAKVYTRYQRELKQNNALDFDDLLVLTVKLLQENESVRTQYQQRYQYVLIDEYQDTNQAQYMIARLMSEPQKNIFVVGDMSQAIYSWRGANIRNILQFKTDYPGATIYNLEQNYRSTQTILDAATAVITPNRKAHPILNLWTENSEGEPITLYEGNDETDEAFYISQKIKELVKDGSDYENMSVLYRTNAQSRALEELFIREGIPYQLIGNVKFYDRREIKDILAYLRLIYNPNDSISFDRVVNTPTRGIGPATIERGGPKLDAFYTLMESFREKAASQSIYDLIDTVLDEIDYEAYLSDGTEEGISRWENVKELRSVAAEYAHLEPIESLGAFLENVALVEQTDMSQSGDTVALSNVLHQGVTLMTLHAAKGLEFPVVFMIGLEEGIFPHSRSMTDPQELEEERRLCYVGITRAREKLFLSFARRRLLFGERLPNPPSRFLGDLPKDTLVHEKSKSFGQFDTSFGRSSSYYGGNIDDEEIIF</sequence>
<comment type="caution">
    <text evidence="14">The sequence shown here is derived from an EMBL/GenBank/DDBJ whole genome shotgun (WGS) entry which is preliminary data.</text>
</comment>
<dbReference type="Pfam" id="PF13361">
    <property type="entry name" value="UvrD_C"/>
    <property type="match status" value="1"/>
</dbReference>
<dbReference type="GO" id="GO:0016787">
    <property type="term" value="F:hydrolase activity"/>
    <property type="evidence" value="ECO:0007669"/>
    <property type="project" value="UniProtKB-UniRule"/>
</dbReference>
<dbReference type="GO" id="GO:0009314">
    <property type="term" value="P:response to radiation"/>
    <property type="evidence" value="ECO:0007669"/>
    <property type="project" value="UniProtKB-ARBA"/>
</dbReference>
<evidence type="ECO:0000256" key="3">
    <source>
        <dbReference type="ARBA" id="ARBA00022801"/>
    </source>
</evidence>